<organism evidence="1 2">
    <name type="scientific">Romanomermis culicivorax</name>
    <name type="common">Nematode worm</name>
    <dbReference type="NCBI Taxonomy" id="13658"/>
    <lineage>
        <taxon>Eukaryota</taxon>
        <taxon>Metazoa</taxon>
        <taxon>Ecdysozoa</taxon>
        <taxon>Nematoda</taxon>
        <taxon>Enoplea</taxon>
        <taxon>Dorylaimia</taxon>
        <taxon>Mermithida</taxon>
        <taxon>Mermithoidea</taxon>
        <taxon>Mermithidae</taxon>
        <taxon>Romanomermis</taxon>
    </lineage>
</organism>
<evidence type="ECO:0000313" key="2">
    <source>
        <dbReference type="WBParaSite" id="nRc.2.0.1.t02000-RA"/>
    </source>
</evidence>
<sequence length="61" mass="7018">MEPEWVHGGNVKPILKQLATSQFWGLGLVRFDVEKVKKTEDSNIQEGLLKVRLKLVFENHS</sequence>
<dbReference type="Proteomes" id="UP000887565">
    <property type="component" value="Unplaced"/>
</dbReference>
<proteinExistence type="predicted"/>
<protein>
    <submittedName>
        <fullName evidence="2">Uncharacterized protein</fullName>
    </submittedName>
</protein>
<keyword evidence="1" id="KW-1185">Reference proteome</keyword>
<accession>A0A915HKL0</accession>
<dbReference type="AlphaFoldDB" id="A0A915HKL0"/>
<reference evidence="2" key="1">
    <citation type="submission" date="2022-11" db="UniProtKB">
        <authorList>
            <consortium name="WormBaseParasite"/>
        </authorList>
    </citation>
    <scope>IDENTIFICATION</scope>
</reference>
<evidence type="ECO:0000313" key="1">
    <source>
        <dbReference type="Proteomes" id="UP000887565"/>
    </source>
</evidence>
<dbReference type="WBParaSite" id="nRc.2.0.1.t02000-RA">
    <property type="protein sequence ID" value="nRc.2.0.1.t02000-RA"/>
    <property type="gene ID" value="nRc.2.0.1.g02000"/>
</dbReference>
<name>A0A915HKL0_ROMCU</name>